<accession>A0AAW1WF70</accession>
<name>A0AAW1WF70_RUBAR</name>
<dbReference type="EMBL" id="JBEDUW010000006">
    <property type="protein sequence ID" value="KAK9922288.1"/>
    <property type="molecule type" value="Genomic_DNA"/>
</dbReference>
<evidence type="ECO:0000313" key="2">
    <source>
        <dbReference type="EMBL" id="KAK9922288.1"/>
    </source>
</evidence>
<protein>
    <submittedName>
        <fullName evidence="2">Uncharacterized protein</fullName>
    </submittedName>
</protein>
<comment type="caution">
    <text evidence="2">The sequence shown here is derived from an EMBL/GenBank/DDBJ whole genome shotgun (WGS) entry which is preliminary data.</text>
</comment>
<feature type="compositionally biased region" description="Basic and acidic residues" evidence="1">
    <location>
        <begin position="109"/>
        <end position="122"/>
    </location>
</feature>
<dbReference type="AlphaFoldDB" id="A0AAW1WF70"/>
<feature type="region of interest" description="Disordered" evidence="1">
    <location>
        <begin position="1"/>
        <end position="23"/>
    </location>
</feature>
<sequence length="122" mass="13475">MVRRLGWGRRTWRHGPGNKQAAYGQKYEGSATVVGTAGGVLAGQRWSPLGSKVDGDELGLFESLKASFILIYHYQKQIEEETHIVAEKAPAEKKPKARKKLPKESGASAKDKNRTRSLEGKI</sequence>
<feature type="region of interest" description="Disordered" evidence="1">
    <location>
        <begin position="86"/>
        <end position="122"/>
    </location>
</feature>
<proteinExistence type="predicted"/>
<organism evidence="2 3">
    <name type="scientific">Rubus argutus</name>
    <name type="common">Southern blackberry</name>
    <dbReference type="NCBI Taxonomy" id="59490"/>
    <lineage>
        <taxon>Eukaryota</taxon>
        <taxon>Viridiplantae</taxon>
        <taxon>Streptophyta</taxon>
        <taxon>Embryophyta</taxon>
        <taxon>Tracheophyta</taxon>
        <taxon>Spermatophyta</taxon>
        <taxon>Magnoliopsida</taxon>
        <taxon>eudicotyledons</taxon>
        <taxon>Gunneridae</taxon>
        <taxon>Pentapetalae</taxon>
        <taxon>rosids</taxon>
        <taxon>fabids</taxon>
        <taxon>Rosales</taxon>
        <taxon>Rosaceae</taxon>
        <taxon>Rosoideae</taxon>
        <taxon>Rosoideae incertae sedis</taxon>
        <taxon>Rubus</taxon>
    </lineage>
</organism>
<evidence type="ECO:0000313" key="3">
    <source>
        <dbReference type="Proteomes" id="UP001457282"/>
    </source>
</evidence>
<reference evidence="2 3" key="1">
    <citation type="journal article" date="2023" name="G3 (Bethesda)">
        <title>A chromosome-length genome assembly and annotation of blackberry (Rubus argutus, cv. 'Hillquist').</title>
        <authorList>
            <person name="Bruna T."/>
            <person name="Aryal R."/>
            <person name="Dudchenko O."/>
            <person name="Sargent D.J."/>
            <person name="Mead D."/>
            <person name="Buti M."/>
            <person name="Cavallini A."/>
            <person name="Hytonen T."/>
            <person name="Andres J."/>
            <person name="Pham M."/>
            <person name="Weisz D."/>
            <person name="Mascagni F."/>
            <person name="Usai G."/>
            <person name="Natali L."/>
            <person name="Bassil N."/>
            <person name="Fernandez G.E."/>
            <person name="Lomsadze A."/>
            <person name="Armour M."/>
            <person name="Olukolu B."/>
            <person name="Poorten T."/>
            <person name="Britton C."/>
            <person name="Davik J."/>
            <person name="Ashrafi H."/>
            <person name="Aiden E.L."/>
            <person name="Borodovsky M."/>
            <person name="Worthington M."/>
        </authorList>
    </citation>
    <scope>NUCLEOTIDE SEQUENCE [LARGE SCALE GENOMIC DNA]</scope>
    <source>
        <strain evidence="2">PI 553951</strain>
    </source>
</reference>
<feature type="compositionally biased region" description="Basic residues" evidence="1">
    <location>
        <begin position="1"/>
        <end position="13"/>
    </location>
</feature>
<dbReference type="Proteomes" id="UP001457282">
    <property type="component" value="Unassembled WGS sequence"/>
</dbReference>
<keyword evidence="3" id="KW-1185">Reference proteome</keyword>
<evidence type="ECO:0000256" key="1">
    <source>
        <dbReference type="SAM" id="MobiDB-lite"/>
    </source>
</evidence>
<gene>
    <name evidence="2" type="ORF">M0R45_030759</name>
</gene>